<name>A0ABN7EB87_SPIIN</name>
<dbReference type="EMBL" id="CACRZD030000233">
    <property type="protein sequence ID" value="CAA6675153.1"/>
    <property type="molecule type" value="Genomic_DNA"/>
</dbReference>
<evidence type="ECO:0000313" key="1">
    <source>
        <dbReference type="EMBL" id="CAA6675153.1"/>
    </source>
</evidence>
<evidence type="ECO:0000313" key="2">
    <source>
        <dbReference type="Proteomes" id="UP001189122"/>
    </source>
</evidence>
<sequence>MLALPFSYVYDHSLPHSQLVIGDVEREWRTSIISSSKGYFSSSSSLYSFINYDLGHENVVDQALISLLFPLIGHY</sequence>
<gene>
    <name evidence="1" type="ORF">SI7747_UN021495</name>
</gene>
<reference evidence="2" key="1">
    <citation type="journal article" date="2020" name="Sci. Rep.">
        <title>Chromosome-scale genome assembly for the duckweed Spirodela intermedia, integrating cytogenetic maps, PacBio and Oxford Nanopore libraries.</title>
        <authorList>
            <person name="Hoang P.T.N."/>
            <person name="Fiebig A."/>
            <person name="Novak P."/>
            <person name="Macas J."/>
            <person name="Cao H.X."/>
            <person name="Stepanenko A."/>
            <person name="Chen G."/>
            <person name="Borisjuk N."/>
            <person name="Scholz U."/>
            <person name="Schubert I."/>
        </authorList>
    </citation>
    <scope>NUCLEOTIDE SEQUENCE [LARGE SCALE GENOMIC DNA]</scope>
</reference>
<comment type="caution">
    <text evidence="1">The sequence shown here is derived from an EMBL/GenBank/DDBJ whole genome shotgun (WGS) entry which is preliminary data.</text>
</comment>
<accession>A0ABN7EB87</accession>
<proteinExistence type="predicted"/>
<keyword evidence="2" id="KW-1185">Reference proteome</keyword>
<protein>
    <recommendedName>
        <fullName evidence="3">Maturase K</fullName>
    </recommendedName>
</protein>
<organism evidence="1 2">
    <name type="scientific">Spirodela intermedia</name>
    <name type="common">Intermediate duckweed</name>
    <dbReference type="NCBI Taxonomy" id="51605"/>
    <lineage>
        <taxon>Eukaryota</taxon>
        <taxon>Viridiplantae</taxon>
        <taxon>Streptophyta</taxon>
        <taxon>Embryophyta</taxon>
        <taxon>Tracheophyta</taxon>
        <taxon>Spermatophyta</taxon>
        <taxon>Magnoliopsida</taxon>
        <taxon>Liliopsida</taxon>
        <taxon>Araceae</taxon>
        <taxon>Lemnoideae</taxon>
        <taxon>Spirodela</taxon>
    </lineage>
</organism>
<dbReference type="Proteomes" id="UP001189122">
    <property type="component" value="Unassembled WGS sequence"/>
</dbReference>
<evidence type="ECO:0008006" key="3">
    <source>
        <dbReference type="Google" id="ProtNLM"/>
    </source>
</evidence>